<comment type="caution">
    <text evidence="1">The sequence shown here is derived from an EMBL/GenBank/DDBJ whole genome shotgun (WGS) entry which is preliminary data.</text>
</comment>
<name>A0ACC4BBV0_POPAL</name>
<proteinExistence type="predicted"/>
<feature type="non-terminal residue" evidence="1">
    <location>
        <position position="117"/>
    </location>
</feature>
<organism evidence="1 2">
    <name type="scientific">Populus alba</name>
    <name type="common">White poplar</name>
    <dbReference type="NCBI Taxonomy" id="43335"/>
    <lineage>
        <taxon>Eukaryota</taxon>
        <taxon>Viridiplantae</taxon>
        <taxon>Streptophyta</taxon>
        <taxon>Embryophyta</taxon>
        <taxon>Tracheophyta</taxon>
        <taxon>Spermatophyta</taxon>
        <taxon>Magnoliopsida</taxon>
        <taxon>eudicotyledons</taxon>
        <taxon>Gunneridae</taxon>
        <taxon>Pentapetalae</taxon>
        <taxon>rosids</taxon>
        <taxon>fabids</taxon>
        <taxon>Malpighiales</taxon>
        <taxon>Salicaceae</taxon>
        <taxon>Saliceae</taxon>
        <taxon>Populus</taxon>
    </lineage>
</organism>
<evidence type="ECO:0000313" key="2">
    <source>
        <dbReference type="Proteomes" id="UP000309997"/>
    </source>
</evidence>
<reference evidence="1 2" key="1">
    <citation type="journal article" date="2024" name="Plant Biotechnol. J.">
        <title>Genome and CRISPR/Cas9 system of a widespread forest tree (Populus alba) in the world.</title>
        <authorList>
            <person name="Liu Y.J."/>
            <person name="Jiang P.F."/>
            <person name="Han X.M."/>
            <person name="Li X.Y."/>
            <person name="Wang H.M."/>
            <person name="Wang Y.J."/>
            <person name="Wang X.X."/>
            <person name="Zeng Q.Y."/>
        </authorList>
    </citation>
    <scope>NUCLEOTIDE SEQUENCE [LARGE SCALE GENOMIC DNA]</scope>
    <source>
        <strain evidence="2">cv. PAL-ZL1</strain>
    </source>
</reference>
<protein>
    <submittedName>
        <fullName evidence="1">Uncharacterized protein</fullName>
    </submittedName>
</protein>
<keyword evidence="2" id="KW-1185">Reference proteome</keyword>
<gene>
    <name evidence="1" type="ORF">D5086_021326</name>
</gene>
<sequence length="117" mass="12630">MQLNSLGLSWGDADEHKLSRSVRGPRSQTGHHSAGILSFDHHAMVSISSTCRDQKLPPSDATELHSLPHGLINLTSLESLEIIECPNLVSLPEESLEGLSSLRSLSIENCHGLTSLP</sequence>
<dbReference type="EMBL" id="RCHU02000011">
    <property type="protein sequence ID" value="KAL3576043.1"/>
    <property type="molecule type" value="Genomic_DNA"/>
</dbReference>
<accession>A0ACC4BBV0</accession>
<evidence type="ECO:0000313" key="1">
    <source>
        <dbReference type="EMBL" id="KAL3576043.1"/>
    </source>
</evidence>
<dbReference type="Proteomes" id="UP000309997">
    <property type="component" value="Unassembled WGS sequence"/>
</dbReference>